<dbReference type="EMBL" id="LNQE01001147">
    <property type="protein sequence ID" value="KUG20746.1"/>
    <property type="molecule type" value="Genomic_DNA"/>
</dbReference>
<name>A0A0W8FIM6_9ZZZZ</name>
<dbReference type="InterPro" id="IPR029063">
    <property type="entry name" value="SAM-dependent_MTases_sf"/>
</dbReference>
<evidence type="ECO:0000256" key="2">
    <source>
        <dbReference type="ARBA" id="ARBA00022603"/>
    </source>
</evidence>
<dbReference type="GO" id="GO:0008170">
    <property type="term" value="F:N-methyltransferase activity"/>
    <property type="evidence" value="ECO:0007669"/>
    <property type="project" value="InterPro"/>
</dbReference>
<comment type="caution">
    <text evidence="5">The sequence shown here is derived from an EMBL/GenBank/DDBJ whole genome shotgun (WGS) entry which is preliminary data.</text>
</comment>
<evidence type="ECO:0000259" key="4">
    <source>
        <dbReference type="Pfam" id="PF01555"/>
    </source>
</evidence>
<dbReference type="InterPro" id="IPR002941">
    <property type="entry name" value="DNA_methylase_N4/N6"/>
</dbReference>
<protein>
    <submittedName>
        <fullName evidence="5">Dna modification methyltransferase</fullName>
    </submittedName>
</protein>
<gene>
    <name evidence="5" type="ORF">ASZ90_009515</name>
</gene>
<proteinExistence type="inferred from homology"/>
<evidence type="ECO:0000256" key="1">
    <source>
        <dbReference type="ARBA" id="ARBA00006594"/>
    </source>
</evidence>
<comment type="similarity">
    <text evidence="1">Belongs to the N(4)/N(6)-methyltransferase family.</text>
</comment>
<dbReference type="PRINTS" id="PR00508">
    <property type="entry name" value="S21N4MTFRASE"/>
</dbReference>
<evidence type="ECO:0000256" key="3">
    <source>
        <dbReference type="ARBA" id="ARBA00022679"/>
    </source>
</evidence>
<dbReference type="AlphaFoldDB" id="A0A0W8FIM6"/>
<dbReference type="InterPro" id="IPR001091">
    <property type="entry name" value="RM_Methyltransferase"/>
</dbReference>
<dbReference type="Gene3D" id="3.40.50.150">
    <property type="entry name" value="Vaccinia Virus protein VP39"/>
    <property type="match status" value="1"/>
</dbReference>
<dbReference type="GO" id="GO:0032259">
    <property type="term" value="P:methylation"/>
    <property type="evidence" value="ECO:0007669"/>
    <property type="project" value="UniProtKB-KW"/>
</dbReference>
<reference evidence="5" key="1">
    <citation type="journal article" date="2015" name="Proc. Natl. Acad. Sci. U.S.A.">
        <title>Networks of energetic and metabolic interactions define dynamics in microbial communities.</title>
        <authorList>
            <person name="Embree M."/>
            <person name="Liu J.K."/>
            <person name="Al-Bassam M.M."/>
            <person name="Zengler K."/>
        </authorList>
    </citation>
    <scope>NUCLEOTIDE SEQUENCE</scope>
</reference>
<sequence length="571" mass="65042">MLQWEECSSSEIESKPPASLDVVVVNTHVNPDELDDCSVPAQNEVYCGRIAATCALLADASRLLRDGGLLFVYGLPKMLPALAVWLNAHSDEECRLLFKYWIALELKADQSDRSLPHAHLGLLMYLKTKSLRSPTPFALNTKTVRIPYTNCPACGEVTKDWGGKKHLINRLGSAVSDVWSVLDTHIRDAASIPQVCLQRIFDLTRHPGSRMLVIRQEALPDYPVPRGSAAGRSVSRPPSRDDVLHADSLELMREYARKYPDGLFDLAFADPPYNLAKNYNAYTDQQADADYIAWCNEWLGLICEVLRPGGALVVLNIPKWAIYHADFLNFRMEFRNWIVWNALSTPSGKLLPAHYALLYYTKPGGAPTLAYDTVGQIDSREYCLRATCVNRRKESGDDRKELLSDVWHDIHRIKHRRDRDPHPCQLPIRLLQRIIELTTRPGDWVYDPFGGAGTTAIAARISGRRFVISDIDPIYQEIAESNLNRIGELLNGEKILVRKSVRRSSNGIPRREIEMAYISRCKAMGRVLAIEDLKETDTELYERIRQHYRDIKYLRKITRRQLENETLIEHL</sequence>
<feature type="domain" description="DNA methylase N-4/N-6" evidence="4">
    <location>
        <begin position="265"/>
        <end position="480"/>
    </location>
</feature>
<evidence type="ECO:0000313" key="5">
    <source>
        <dbReference type="EMBL" id="KUG20746.1"/>
    </source>
</evidence>
<accession>A0A0W8FIM6</accession>
<keyword evidence="2 5" id="KW-0489">Methyltransferase</keyword>
<dbReference type="GO" id="GO:0003677">
    <property type="term" value="F:DNA binding"/>
    <property type="evidence" value="ECO:0007669"/>
    <property type="project" value="InterPro"/>
</dbReference>
<dbReference type="InterPro" id="IPR002052">
    <property type="entry name" value="DNA_methylase_N6_adenine_CS"/>
</dbReference>
<dbReference type="Pfam" id="PF01555">
    <property type="entry name" value="N6_N4_Mtase"/>
    <property type="match status" value="1"/>
</dbReference>
<dbReference type="SUPFAM" id="SSF53335">
    <property type="entry name" value="S-adenosyl-L-methionine-dependent methyltransferases"/>
    <property type="match status" value="1"/>
</dbReference>
<keyword evidence="3 5" id="KW-0808">Transferase</keyword>
<dbReference type="PROSITE" id="PS00092">
    <property type="entry name" value="N6_MTASE"/>
    <property type="match status" value="1"/>
</dbReference>
<organism evidence="5">
    <name type="scientific">hydrocarbon metagenome</name>
    <dbReference type="NCBI Taxonomy" id="938273"/>
    <lineage>
        <taxon>unclassified sequences</taxon>
        <taxon>metagenomes</taxon>
        <taxon>ecological metagenomes</taxon>
    </lineage>
</organism>